<dbReference type="GO" id="GO:0005634">
    <property type="term" value="C:nucleus"/>
    <property type="evidence" value="ECO:0007669"/>
    <property type="project" value="UniProtKB-SubCell"/>
</dbReference>
<keyword evidence="5" id="KW-0547">Nucleotide-binding</keyword>
<feature type="coiled-coil region" evidence="12">
    <location>
        <begin position="746"/>
        <end position="846"/>
    </location>
</feature>
<dbReference type="GO" id="GO:0035861">
    <property type="term" value="C:site of double-strand break"/>
    <property type="evidence" value="ECO:0007669"/>
    <property type="project" value="TreeGrafter"/>
</dbReference>
<evidence type="ECO:0000259" key="14">
    <source>
        <dbReference type="Pfam" id="PF13476"/>
    </source>
</evidence>
<evidence type="ECO:0000256" key="9">
    <source>
        <dbReference type="ARBA" id="ARBA00023172"/>
    </source>
</evidence>
<evidence type="ECO:0000256" key="7">
    <source>
        <dbReference type="ARBA" id="ARBA00022840"/>
    </source>
</evidence>
<evidence type="ECO:0000256" key="8">
    <source>
        <dbReference type="ARBA" id="ARBA00023054"/>
    </source>
</evidence>
<evidence type="ECO:0000313" key="15">
    <source>
        <dbReference type="EMBL" id="CAD7702279.1"/>
    </source>
</evidence>
<protein>
    <recommendedName>
        <fullName evidence="14">Rad50/SbcC-type AAA domain-containing protein</fullName>
    </recommendedName>
</protein>
<dbReference type="GO" id="GO:0005524">
    <property type="term" value="F:ATP binding"/>
    <property type="evidence" value="ECO:0007669"/>
    <property type="project" value="UniProtKB-KW"/>
</dbReference>
<evidence type="ECO:0000256" key="1">
    <source>
        <dbReference type="ARBA" id="ARBA00004123"/>
    </source>
</evidence>
<dbReference type="GO" id="GO:0051276">
    <property type="term" value="P:chromosome organization"/>
    <property type="evidence" value="ECO:0007669"/>
    <property type="project" value="UniProtKB-ARBA"/>
</dbReference>
<comment type="subcellular location">
    <subcellularLocation>
        <location evidence="2">Chromosome</location>
    </subcellularLocation>
    <subcellularLocation>
        <location evidence="1">Nucleus</location>
    </subcellularLocation>
</comment>
<dbReference type="Proteomes" id="UP000708148">
    <property type="component" value="Unassembled WGS sequence"/>
</dbReference>
<keyword evidence="16" id="KW-1185">Reference proteome</keyword>
<comment type="similarity">
    <text evidence="3">Belongs to the SMC family. SMC6 subfamily.</text>
</comment>
<proteinExistence type="inferred from homology"/>
<evidence type="ECO:0000256" key="2">
    <source>
        <dbReference type="ARBA" id="ARBA00004286"/>
    </source>
</evidence>
<keyword evidence="7" id="KW-0067">ATP-binding</keyword>
<dbReference type="AlphaFoldDB" id="A0A8S1J4A5"/>
<evidence type="ECO:0000256" key="4">
    <source>
        <dbReference type="ARBA" id="ARBA00022454"/>
    </source>
</evidence>
<feature type="coiled-coil region" evidence="12">
    <location>
        <begin position="212"/>
        <end position="246"/>
    </location>
</feature>
<gene>
    <name evidence="15" type="ORF">OSTQU699_LOCUS7636</name>
</gene>
<feature type="non-terminal residue" evidence="15">
    <location>
        <position position="1027"/>
    </location>
</feature>
<evidence type="ECO:0000313" key="16">
    <source>
        <dbReference type="Proteomes" id="UP000708148"/>
    </source>
</evidence>
<comment type="caution">
    <text evidence="15">The sequence shown here is derived from an EMBL/GenBank/DDBJ whole genome shotgun (WGS) entry which is preliminary data.</text>
</comment>
<keyword evidence="9" id="KW-0233">DNA recombination</keyword>
<keyword evidence="6" id="KW-0227">DNA damage</keyword>
<evidence type="ECO:0000256" key="10">
    <source>
        <dbReference type="ARBA" id="ARBA00023204"/>
    </source>
</evidence>
<name>A0A8S1J4A5_9CHLO</name>
<keyword evidence="4" id="KW-0158">Chromosome</keyword>
<evidence type="ECO:0000256" key="11">
    <source>
        <dbReference type="ARBA" id="ARBA00023242"/>
    </source>
</evidence>
<evidence type="ECO:0000256" key="13">
    <source>
        <dbReference type="SAM" id="MobiDB-lite"/>
    </source>
</evidence>
<dbReference type="GO" id="GO:0003684">
    <property type="term" value="F:damaged DNA binding"/>
    <property type="evidence" value="ECO:0007669"/>
    <property type="project" value="TreeGrafter"/>
</dbReference>
<evidence type="ECO:0000256" key="12">
    <source>
        <dbReference type="SAM" id="Coils"/>
    </source>
</evidence>
<feature type="region of interest" description="Disordered" evidence="13">
    <location>
        <begin position="308"/>
        <end position="331"/>
    </location>
</feature>
<dbReference type="EMBL" id="CAJHUC010001767">
    <property type="protein sequence ID" value="CAD7702279.1"/>
    <property type="molecule type" value="Genomic_DNA"/>
</dbReference>
<keyword evidence="10" id="KW-0234">DNA repair</keyword>
<evidence type="ECO:0000256" key="6">
    <source>
        <dbReference type="ARBA" id="ARBA00022763"/>
    </source>
</evidence>
<keyword evidence="11" id="KW-0539">Nucleus</keyword>
<dbReference type="OrthoDB" id="10072614at2759"/>
<dbReference type="Gene3D" id="3.40.50.300">
    <property type="entry name" value="P-loop containing nucleotide triphosphate hydrolases"/>
    <property type="match status" value="2"/>
</dbReference>
<keyword evidence="8 12" id="KW-0175">Coiled coil</keyword>
<dbReference type="InterPro" id="IPR027417">
    <property type="entry name" value="P-loop_NTPase"/>
</dbReference>
<evidence type="ECO:0000256" key="3">
    <source>
        <dbReference type="ARBA" id="ARBA00006793"/>
    </source>
</evidence>
<dbReference type="Pfam" id="PF13476">
    <property type="entry name" value="AAA_23"/>
    <property type="match status" value="1"/>
</dbReference>
<dbReference type="InterPro" id="IPR038729">
    <property type="entry name" value="Rad50/SbcC_AAA"/>
</dbReference>
<dbReference type="SUPFAM" id="SSF52540">
    <property type="entry name" value="P-loop containing nucleoside triphosphate hydrolases"/>
    <property type="match status" value="2"/>
</dbReference>
<accession>A0A8S1J4A5</accession>
<dbReference type="PANTHER" id="PTHR19306">
    <property type="entry name" value="STRUCTURAL MAINTENANCE OF CHROMOSOMES 5,6 SMC5, SMC6"/>
    <property type="match status" value="1"/>
</dbReference>
<sequence length="1027" mass="116060">MASQRNAIPRQDRKLSLPHKFNAVGQIVSVKLVQFMNHDNFEVHFGPNVNFVSGQNGSGKSAILQAVQVCLGVKARGTGRGTNVSQYIKKGAPSANVLVRLSNLPKAEAFDYEKYGDVIIVERKLLRSGSGSYQMLNSEGDPIANGAERVKEMLRYFNIDCSNPIVVMTQDFARTFLKPSGGQLEKNLFKVYMKATHFEQHLENMQNAHLHRQSMQSNAEIQERDLEALQEDYKYLRQRLEELQQAESISERIGAMFNCYLCALEEDSRRKLATLEDRLTQEVLQELDGLAQRKEQKLEEIQALKEKKEQETQKLADMQQSAEDTAEKRKSLKDTIKSLTKSKTIMGQEAKRLRQEIAEIKEEVCEDERQLQSMNSDYAASKAAREQEYRKQMAEAEDLVQSCETGATKARQTFRDFDEAVRTAEDNVQRAVEAEMRAQDDARYLDRQLNKLKHARGSRIAIVGGQDMVDLVDRIKKHEREFHHLPLGPIGALLSLDSREKATAVQYAVGHTFRNFIASDMHDAKVFKRVLKSVGNKWLASSVQCYIYSFNRSPYDDVRRPNLPEGVETVLEVLRFDQVPNWHIVQNILIDYGSIEVVGLCARESTAMRAIRGPTGQQLSCIYLPDGRKIYSRGGVEGSVHTGANPTPMLGKDTSESMRELEERRRAALAELQAAEDARCRSECELESSKGQRNRARQMTVQAEDALFEAQSQFELLQSAGPVVESAGEGALADLTASIQTNSDLLRKMTNDAKESQAEFEELKGQLEDVKAEITKSHAELETLDDSLQVAEKDLREAATAVVDAEKELEELQELKQEKEAQGRDREEEKAKLEQSIKRAVEEQQKMGLDASAVEASRRTVADWLQATINGDGDRVACDVEMDDFFTPDKLEREMKKQRKMQEEKERNGGGNALNLEELMEEKESKMASVKRSKQSISKVVEKTEEGIKKREHVYEKITHTVEQTVAKVFSKMMRQRGSSGKLFFDHEKAIISPKVQMHHQGERVEDMKSLSGGEASFTTVCLVLAL</sequence>
<dbReference type="PANTHER" id="PTHR19306:SF6">
    <property type="entry name" value="STRUCTURAL MAINTENANCE OF CHROMOSOMES PROTEIN 6"/>
    <property type="match status" value="1"/>
</dbReference>
<dbReference type="GO" id="GO:0000724">
    <property type="term" value="P:double-strand break repair via homologous recombination"/>
    <property type="evidence" value="ECO:0007669"/>
    <property type="project" value="TreeGrafter"/>
</dbReference>
<organism evidence="15 16">
    <name type="scientific">Ostreobium quekettii</name>
    <dbReference type="NCBI Taxonomy" id="121088"/>
    <lineage>
        <taxon>Eukaryota</taxon>
        <taxon>Viridiplantae</taxon>
        <taxon>Chlorophyta</taxon>
        <taxon>core chlorophytes</taxon>
        <taxon>Ulvophyceae</taxon>
        <taxon>TCBD clade</taxon>
        <taxon>Bryopsidales</taxon>
        <taxon>Ostreobineae</taxon>
        <taxon>Ostreobiaceae</taxon>
        <taxon>Ostreobium</taxon>
    </lineage>
</organism>
<reference evidence="15" key="1">
    <citation type="submission" date="2020-12" db="EMBL/GenBank/DDBJ databases">
        <authorList>
            <person name="Iha C."/>
        </authorList>
    </citation>
    <scope>NUCLEOTIDE SEQUENCE</scope>
</reference>
<evidence type="ECO:0000256" key="5">
    <source>
        <dbReference type="ARBA" id="ARBA00022741"/>
    </source>
</evidence>
<feature type="domain" description="Rad50/SbcC-type AAA" evidence="14">
    <location>
        <begin position="30"/>
        <end position="248"/>
    </location>
</feature>
<feature type="region of interest" description="Disordered" evidence="13">
    <location>
        <begin position="637"/>
        <end position="657"/>
    </location>
</feature>
<dbReference type="GO" id="GO:0003697">
    <property type="term" value="F:single-stranded DNA binding"/>
    <property type="evidence" value="ECO:0007669"/>
    <property type="project" value="TreeGrafter"/>
</dbReference>
<dbReference type="GO" id="GO:0030915">
    <property type="term" value="C:Smc5-Smc6 complex"/>
    <property type="evidence" value="ECO:0007669"/>
    <property type="project" value="TreeGrafter"/>
</dbReference>